<dbReference type="GO" id="GO:0007606">
    <property type="term" value="P:sensory perception of chemical stimulus"/>
    <property type="evidence" value="ECO:0007669"/>
    <property type="project" value="InterPro"/>
</dbReference>
<evidence type="ECO:0000256" key="1">
    <source>
        <dbReference type="ARBA" id="ARBA00004141"/>
    </source>
</evidence>
<evidence type="ECO:0000256" key="3">
    <source>
        <dbReference type="ARBA" id="ARBA00022692"/>
    </source>
</evidence>
<dbReference type="Proteomes" id="UP000230233">
    <property type="component" value="Chromosome II"/>
</dbReference>
<proteinExistence type="inferred from homology"/>
<keyword evidence="4 6" id="KW-1133">Transmembrane helix</keyword>
<dbReference type="STRING" id="1611254.A0A2G5UV76"/>
<feature type="transmembrane region" description="Helical" evidence="6">
    <location>
        <begin position="148"/>
        <end position="172"/>
    </location>
</feature>
<name>A0A2G5UV76_9PELO</name>
<keyword evidence="3 6" id="KW-0812">Transmembrane</keyword>
<feature type="transmembrane region" description="Helical" evidence="6">
    <location>
        <begin position="34"/>
        <end position="53"/>
    </location>
</feature>
<evidence type="ECO:0000256" key="5">
    <source>
        <dbReference type="ARBA" id="ARBA00023136"/>
    </source>
</evidence>
<dbReference type="AlphaFoldDB" id="A0A2G5UV76"/>
<keyword evidence="8" id="KW-1185">Reference proteome</keyword>
<feature type="transmembrane region" description="Helical" evidence="6">
    <location>
        <begin position="65"/>
        <end position="91"/>
    </location>
</feature>
<sequence>MSVSSTINGTFLAGASCTLFRQIVNKPLYYCTQVLSFFLSLVAIPILIYFAFFKLKKARFNRNVLLLYRMYFGVILTSVGNSTVAFGHHIVTLWIAKSDCDYLVDTGKLRGMQILGIIGISGPSVFMQGIIIERLIALARAKFYENSMFLVGPVIALFSCIATGALVVYLFIDETFTEPTFSYVLIPSTSGPKMNYLCWGLLGANFIDLVANLAMEKVNTCIRKRYLNTLSTRYQLEENIFATRFSFFLSLIHLAFFSFYYVITLTLRYRGTWFVDDSADLMALRGIFLTIPTYNLLIGFFSIWKLNSLTGKKKQKLDSEVALQYTGPEGTKNYEVFYTWSSATNKIAPIN</sequence>
<feature type="transmembrane region" description="Helical" evidence="6">
    <location>
        <begin position="241"/>
        <end position="263"/>
    </location>
</feature>
<feature type="transmembrane region" description="Helical" evidence="6">
    <location>
        <begin position="111"/>
        <end position="136"/>
    </location>
</feature>
<reference evidence="8" key="1">
    <citation type="submission" date="2017-10" db="EMBL/GenBank/DDBJ databases">
        <title>Rapid genome shrinkage in a self-fertile nematode reveals novel sperm competition proteins.</title>
        <authorList>
            <person name="Yin D."/>
            <person name="Schwarz E.M."/>
            <person name="Thomas C.G."/>
            <person name="Felde R.L."/>
            <person name="Korf I.F."/>
            <person name="Cutter A.D."/>
            <person name="Schartner C.M."/>
            <person name="Ralston E.J."/>
            <person name="Meyer B.J."/>
            <person name="Haag E.S."/>
        </authorList>
    </citation>
    <scope>NUCLEOTIDE SEQUENCE [LARGE SCALE GENOMIC DNA]</scope>
    <source>
        <strain evidence="8">JU1422</strain>
    </source>
</reference>
<dbReference type="GO" id="GO:0016020">
    <property type="term" value="C:membrane"/>
    <property type="evidence" value="ECO:0007669"/>
    <property type="project" value="UniProtKB-SubCell"/>
</dbReference>
<keyword evidence="5 6" id="KW-0472">Membrane</keyword>
<evidence type="ECO:0008006" key="9">
    <source>
        <dbReference type="Google" id="ProtNLM"/>
    </source>
</evidence>
<comment type="caution">
    <text evidence="7">The sequence shown here is derived from an EMBL/GenBank/DDBJ whole genome shotgun (WGS) entry which is preliminary data.</text>
</comment>
<dbReference type="InterPro" id="IPR002184">
    <property type="entry name" value="7TM_GPCR_serpentine_rcpt_Srb"/>
</dbReference>
<dbReference type="Pfam" id="PF02175">
    <property type="entry name" value="7TM_GPCR_Srb"/>
    <property type="match status" value="1"/>
</dbReference>
<feature type="transmembrane region" description="Helical" evidence="6">
    <location>
        <begin position="194"/>
        <end position="215"/>
    </location>
</feature>
<evidence type="ECO:0000256" key="6">
    <source>
        <dbReference type="SAM" id="Phobius"/>
    </source>
</evidence>
<protein>
    <recommendedName>
        <fullName evidence="9">Serpentine receptor class gamma</fullName>
    </recommendedName>
</protein>
<dbReference type="PANTHER" id="PTHR31216:SF12">
    <property type="entry name" value="SERPENTINE RECEPTOR CLASS BETA-1-RELATED"/>
    <property type="match status" value="1"/>
</dbReference>
<dbReference type="EMBL" id="PDUG01000002">
    <property type="protein sequence ID" value="PIC43410.1"/>
    <property type="molecule type" value="Genomic_DNA"/>
</dbReference>
<dbReference type="PRINTS" id="PR00699">
    <property type="entry name" value="TMPROTEINSRB"/>
</dbReference>
<comment type="similarity">
    <text evidence="2">Belongs to the nematode receptor-like protein srb family.</text>
</comment>
<gene>
    <name evidence="7" type="primary">Cni-srb-6</name>
    <name evidence="7" type="synonym">Cnig_chr_II.g4165</name>
    <name evidence="7" type="ORF">B9Z55_004165</name>
</gene>
<dbReference type="OrthoDB" id="5794814at2759"/>
<evidence type="ECO:0000256" key="4">
    <source>
        <dbReference type="ARBA" id="ARBA00022989"/>
    </source>
</evidence>
<dbReference type="GO" id="GO:0004888">
    <property type="term" value="F:transmembrane signaling receptor activity"/>
    <property type="evidence" value="ECO:0007669"/>
    <property type="project" value="InterPro"/>
</dbReference>
<accession>A0A2G5UV76</accession>
<evidence type="ECO:0000313" key="7">
    <source>
        <dbReference type="EMBL" id="PIC43410.1"/>
    </source>
</evidence>
<evidence type="ECO:0000313" key="8">
    <source>
        <dbReference type="Proteomes" id="UP000230233"/>
    </source>
</evidence>
<organism evidence="7 8">
    <name type="scientific">Caenorhabditis nigoni</name>
    <dbReference type="NCBI Taxonomy" id="1611254"/>
    <lineage>
        <taxon>Eukaryota</taxon>
        <taxon>Metazoa</taxon>
        <taxon>Ecdysozoa</taxon>
        <taxon>Nematoda</taxon>
        <taxon>Chromadorea</taxon>
        <taxon>Rhabditida</taxon>
        <taxon>Rhabditina</taxon>
        <taxon>Rhabditomorpha</taxon>
        <taxon>Rhabditoidea</taxon>
        <taxon>Rhabditidae</taxon>
        <taxon>Peloderinae</taxon>
        <taxon>Caenorhabditis</taxon>
    </lineage>
</organism>
<comment type="subcellular location">
    <subcellularLocation>
        <location evidence="1">Membrane</location>
        <topology evidence="1">Multi-pass membrane protein</topology>
    </subcellularLocation>
</comment>
<feature type="transmembrane region" description="Helical" evidence="6">
    <location>
        <begin position="283"/>
        <end position="304"/>
    </location>
</feature>
<dbReference type="PANTHER" id="PTHR31216">
    <property type="entry name" value="SERPENTINE RECEPTOR CLASS BETA-1-RELATED-RELATED"/>
    <property type="match status" value="1"/>
</dbReference>
<evidence type="ECO:0000256" key="2">
    <source>
        <dbReference type="ARBA" id="ARBA00006860"/>
    </source>
</evidence>